<dbReference type="Proteomes" id="UP000267821">
    <property type="component" value="Unassembled WGS sequence"/>
</dbReference>
<keyword evidence="2" id="KW-0472">Membrane</keyword>
<feature type="region of interest" description="Disordered" evidence="1">
    <location>
        <begin position="183"/>
        <end position="210"/>
    </location>
</feature>
<feature type="transmembrane region" description="Helical" evidence="2">
    <location>
        <begin position="45"/>
        <end position="74"/>
    </location>
</feature>
<protein>
    <submittedName>
        <fullName evidence="3">Uncharacterized protein</fullName>
    </submittedName>
</protein>
<dbReference type="EMBL" id="ML121529">
    <property type="protein sequence ID" value="RPB28386.1"/>
    <property type="molecule type" value="Genomic_DNA"/>
</dbReference>
<sequence>MCRAIIPIVIPIVIPIAISVRVCVRRVTIPLVLRLLSQAPALADLRGLVVLVVVLVVVVVVVVVLVVVVVPLGFGLSSESVATLHLSNSGCFTIVVCVIITRVGVVPVVFTRIICRSSLPVIIENVLRILRILQVIQIPPQDLVSLRKLPARRVTPTLQAEICFSVCTRAGDVGGGVSGGFFASQDNDGQKEDEEDAEGRSKGGKKVHCW</sequence>
<keyword evidence="2" id="KW-1133">Transmembrane helix</keyword>
<evidence type="ECO:0000313" key="3">
    <source>
        <dbReference type="EMBL" id="RPB28386.1"/>
    </source>
</evidence>
<name>A0A3N4LZN7_9PEZI</name>
<keyword evidence="4" id="KW-1185">Reference proteome</keyword>
<evidence type="ECO:0000313" key="4">
    <source>
        <dbReference type="Proteomes" id="UP000267821"/>
    </source>
</evidence>
<feature type="transmembrane region" description="Helical" evidence="2">
    <location>
        <begin position="6"/>
        <end position="24"/>
    </location>
</feature>
<organism evidence="3 4">
    <name type="scientific">Terfezia boudieri ATCC MYA-4762</name>
    <dbReference type="NCBI Taxonomy" id="1051890"/>
    <lineage>
        <taxon>Eukaryota</taxon>
        <taxon>Fungi</taxon>
        <taxon>Dikarya</taxon>
        <taxon>Ascomycota</taxon>
        <taxon>Pezizomycotina</taxon>
        <taxon>Pezizomycetes</taxon>
        <taxon>Pezizales</taxon>
        <taxon>Pezizaceae</taxon>
        <taxon>Terfezia</taxon>
    </lineage>
</organism>
<evidence type="ECO:0000256" key="2">
    <source>
        <dbReference type="SAM" id="Phobius"/>
    </source>
</evidence>
<accession>A0A3N4LZN7</accession>
<evidence type="ECO:0000256" key="1">
    <source>
        <dbReference type="SAM" id="MobiDB-lite"/>
    </source>
</evidence>
<feature type="transmembrane region" description="Helical" evidence="2">
    <location>
        <begin position="86"/>
        <end position="110"/>
    </location>
</feature>
<dbReference type="InParanoid" id="A0A3N4LZN7"/>
<reference evidence="3 4" key="1">
    <citation type="journal article" date="2018" name="Nat. Ecol. Evol.">
        <title>Pezizomycetes genomes reveal the molecular basis of ectomycorrhizal truffle lifestyle.</title>
        <authorList>
            <person name="Murat C."/>
            <person name="Payen T."/>
            <person name="Noel B."/>
            <person name="Kuo A."/>
            <person name="Morin E."/>
            <person name="Chen J."/>
            <person name="Kohler A."/>
            <person name="Krizsan K."/>
            <person name="Balestrini R."/>
            <person name="Da Silva C."/>
            <person name="Montanini B."/>
            <person name="Hainaut M."/>
            <person name="Levati E."/>
            <person name="Barry K.W."/>
            <person name="Belfiori B."/>
            <person name="Cichocki N."/>
            <person name="Clum A."/>
            <person name="Dockter R.B."/>
            <person name="Fauchery L."/>
            <person name="Guy J."/>
            <person name="Iotti M."/>
            <person name="Le Tacon F."/>
            <person name="Lindquist E.A."/>
            <person name="Lipzen A."/>
            <person name="Malagnac F."/>
            <person name="Mello A."/>
            <person name="Molinier V."/>
            <person name="Miyauchi S."/>
            <person name="Poulain J."/>
            <person name="Riccioni C."/>
            <person name="Rubini A."/>
            <person name="Sitrit Y."/>
            <person name="Splivallo R."/>
            <person name="Traeger S."/>
            <person name="Wang M."/>
            <person name="Zifcakova L."/>
            <person name="Wipf D."/>
            <person name="Zambonelli A."/>
            <person name="Paolocci F."/>
            <person name="Nowrousian M."/>
            <person name="Ottonello S."/>
            <person name="Baldrian P."/>
            <person name="Spatafora J.W."/>
            <person name="Henrissat B."/>
            <person name="Nagy L.G."/>
            <person name="Aury J.M."/>
            <person name="Wincker P."/>
            <person name="Grigoriev I.V."/>
            <person name="Bonfante P."/>
            <person name="Martin F.M."/>
        </authorList>
    </citation>
    <scope>NUCLEOTIDE SEQUENCE [LARGE SCALE GENOMIC DNA]</scope>
    <source>
        <strain evidence="3 4">ATCC MYA-4762</strain>
    </source>
</reference>
<dbReference type="AlphaFoldDB" id="A0A3N4LZN7"/>
<keyword evidence="2" id="KW-0812">Transmembrane</keyword>
<gene>
    <name evidence="3" type="ORF">L211DRAFT_833342</name>
</gene>
<proteinExistence type="predicted"/>